<organism evidence="2 3">
    <name type="scientific">Methylotuvimicrobium alcaliphilum (strain DSM 19304 / NCIMB 14124 / VKM B-2133 / 20Z)</name>
    <name type="common">Methylomicrobium alcaliphilum</name>
    <dbReference type="NCBI Taxonomy" id="1091494"/>
    <lineage>
        <taxon>Bacteria</taxon>
        <taxon>Pseudomonadati</taxon>
        <taxon>Pseudomonadota</taxon>
        <taxon>Gammaproteobacteria</taxon>
        <taxon>Methylococcales</taxon>
        <taxon>Methylococcaceae</taxon>
        <taxon>Methylotuvimicrobium</taxon>
    </lineage>
</organism>
<dbReference type="KEGG" id="mah:MEALZ_3817"/>
<dbReference type="RefSeq" id="WP_014150226.1">
    <property type="nucleotide sequence ID" value="NC_016112.1"/>
</dbReference>
<gene>
    <name evidence="2" type="ordered locus">MEALZ_3817</name>
</gene>
<feature type="transmembrane region" description="Helical" evidence="1">
    <location>
        <begin position="12"/>
        <end position="31"/>
    </location>
</feature>
<protein>
    <submittedName>
        <fullName evidence="2">Uncharacterized protein</fullName>
    </submittedName>
</protein>
<dbReference type="STRING" id="1091494.MEALZ_3817"/>
<dbReference type="AlphaFoldDB" id="G4SZ16"/>
<sequence>MNETEQAKKVRRLTAIIYIVLMIFLVIGTLYSEQRKEQAREAQKLAEQGIIGQPFEAE</sequence>
<evidence type="ECO:0000313" key="3">
    <source>
        <dbReference type="Proteomes" id="UP000008315"/>
    </source>
</evidence>
<keyword evidence="1" id="KW-1133">Transmembrane helix</keyword>
<keyword evidence="3" id="KW-1185">Reference proteome</keyword>
<reference evidence="3" key="1">
    <citation type="journal article" date="2012" name="J. Bacteriol.">
        <title>Genome sequence of the haloalkaliphilic methanotrophic bacterium Methylomicrobium alcaliphilum 20Z.</title>
        <authorList>
            <person name="Vuilleumier S."/>
            <person name="Khmelenina V.N."/>
            <person name="Bringel F."/>
            <person name="Reshetnikov A.S."/>
            <person name="Lajus A."/>
            <person name="Mangenot S."/>
            <person name="Rouy Z."/>
            <person name="Op den Camp H.J."/>
            <person name="Jetten M.S."/>
            <person name="Dispirito A.A."/>
            <person name="Dunfield P."/>
            <person name="Klotz M.G."/>
            <person name="Semrau J.D."/>
            <person name="Stein L.Y."/>
            <person name="Barbe V."/>
            <person name="Medigue C."/>
            <person name="Trotsenko Y.A."/>
            <person name="Kalyuzhnaya M.G."/>
        </authorList>
    </citation>
    <scope>NUCLEOTIDE SEQUENCE [LARGE SCALE GENOMIC DNA]</scope>
    <source>
        <strain evidence="3">DSM 19304 / NCIMB 14124 / VKM B-2133 / 20Z</strain>
    </source>
</reference>
<accession>G4SZ16</accession>
<dbReference type="Proteomes" id="UP000008315">
    <property type="component" value="Chromosome"/>
</dbReference>
<name>G4SZ16_META2</name>
<evidence type="ECO:0000256" key="1">
    <source>
        <dbReference type="SAM" id="Phobius"/>
    </source>
</evidence>
<keyword evidence="1" id="KW-0472">Membrane</keyword>
<proteinExistence type="predicted"/>
<dbReference type="EMBL" id="FO082060">
    <property type="protein sequence ID" value="CCE25473.1"/>
    <property type="molecule type" value="Genomic_DNA"/>
</dbReference>
<dbReference type="PATRIC" id="fig|271065.3.peg.3945"/>
<evidence type="ECO:0000313" key="2">
    <source>
        <dbReference type="EMBL" id="CCE25473.1"/>
    </source>
</evidence>
<dbReference type="HOGENOM" id="CLU_2974225_0_0_6"/>
<keyword evidence="1" id="KW-0812">Transmembrane</keyword>